<dbReference type="Pfam" id="PF13561">
    <property type="entry name" value="adh_short_C2"/>
    <property type="match status" value="1"/>
</dbReference>
<dbReference type="PRINTS" id="PR00080">
    <property type="entry name" value="SDRFAMILY"/>
</dbReference>
<dbReference type="EMBL" id="KZ110593">
    <property type="protein sequence ID" value="OSX64671.1"/>
    <property type="molecule type" value="Genomic_DNA"/>
</dbReference>
<name>A0A1X6N7T5_9APHY</name>
<dbReference type="GO" id="GO:0048038">
    <property type="term" value="F:quinone binding"/>
    <property type="evidence" value="ECO:0007669"/>
    <property type="project" value="TreeGrafter"/>
</dbReference>
<proteinExistence type="inferred from homology"/>
<organism evidence="2 3">
    <name type="scientific">Postia placenta MAD-698-R-SB12</name>
    <dbReference type="NCBI Taxonomy" id="670580"/>
    <lineage>
        <taxon>Eukaryota</taxon>
        <taxon>Fungi</taxon>
        <taxon>Dikarya</taxon>
        <taxon>Basidiomycota</taxon>
        <taxon>Agaricomycotina</taxon>
        <taxon>Agaricomycetes</taxon>
        <taxon>Polyporales</taxon>
        <taxon>Adustoporiaceae</taxon>
        <taxon>Rhodonia</taxon>
    </lineage>
</organism>
<evidence type="ECO:0000313" key="3">
    <source>
        <dbReference type="Proteomes" id="UP000194127"/>
    </source>
</evidence>
<sequence length="259" mass="27311">MSSRRAALVTGAAQGIGRAAALRLARDGLDVAVSDLEHKAADVEQLVNEIRGYRRNSVAVYGDVSSEEAVVALVDQTVSELGSLDVVVANAGIFEAESILTSEYTWQRVMDVNAKSAFLCIKHAANMMVKQGKGGRIIVASSLAGKQGAANVGAYCASKFAVRGLVQASAAELKQHKITVNAYAPGFITTPMRTRRSPVSNTALEIASLSHIMTGLDRSALPTQGTPEEVAGLVSYWASEEAGYVTGQTWAIDGGTYFD</sequence>
<comment type="similarity">
    <text evidence="1">Belongs to the short-chain dehydrogenases/reductases (SDR) family.</text>
</comment>
<dbReference type="GO" id="GO:0016616">
    <property type="term" value="F:oxidoreductase activity, acting on the CH-OH group of donors, NAD or NADP as acceptor"/>
    <property type="evidence" value="ECO:0007669"/>
    <property type="project" value="TreeGrafter"/>
</dbReference>
<evidence type="ECO:0000313" key="2">
    <source>
        <dbReference type="EMBL" id="OSX64671.1"/>
    </source>
</evidence>
<accession>A0A1X6N7T5</accession>
<dbReference type="GeneID" id="36323427"/>
<dbReference type="PANTHER" id="PTHR42760">
    <property type="entry name" value="SHORT-CHAIN DEHYDROGENASES/REDUCTASES FAMILY MEMBER"/>
    <property type="match status" value="1"/>
</dbReference>
<reference evidence="2 3" key="1">
    <citation type="submission" date="2017-04" db="EMBL/GenBank/DDBJ databases">
        <title>Genome Sequence of the Model Brown-Rot Fungus Postia placenta SB12.</title>
        <authorList>
            <consortium name="DOE Joint Genome Institute"/>
            <person name="Gaskell J."/>
            <person name="Kersten P."/>
            <person name="Larrondo L.F."/>
            <person name="Canessa P."/>
            <person name="Martinez D."/>
            <person name="Hibbett D."/>
            <person name="Schmoll M."/>
            <person name="Kubicek C.P."/>
            <person name="Martinez A.T."/>
            <person name="Yadav J."/>
            <person name="Master E."/>
            <person name="Magnuson J.K."/>
            <person name="James T."/>
            <person name="Yaver D."/>
            <person name="Berka R."/>
            <person name="Labutti K."/>
            <person name="Lipzen A."/>
            <person name="Aerts A."/>
            <person name="Barry K."/>
            <person name="Henrissat B."/>
            <person name="Blanchette R."/>
            <person name="Grigoriev I."/>
            <person name="Cullen D."/>
        </authorList>
    </citation>
    <scope>NUCLEOTIDE SEQUENCE [LARGE SCALE GENOMIC DNA]</scope>
    <source>
        <strain evidence="2 3">MAD-698-R-SB12</strain>
    </source>
</reference>
<keyword evidence="3" id="KW-1185">Reference proteome</keyword>
<dbReference type="AlphaFoldDB" id="A0A1X6N7T5"/>
<dbReference type="STRING" id="670580.A0A1X6N7T5"/>
<dbReference type="PANTHER" id="PTHR42760:SF121">
    <property type="entry name" value="3-OXOACYL-(ACYL-CARRIER-PROTEIN) REDUCTASE"/>
    <property type="match status" value="1"/>
</dbReference>
<dbReference type="Gene3D" id="3.40.50.720">
    <property type="entry name" value="NAD(P)-binding Rossmann-like Domain"/>
    <property type="match status" value="1"/>
</dbReference>
<dbReference type="InterPro" id="IPR036291">
    <property type="entry name" value="NAD(P)-bd_dom_sf"/>
</dbReference>
<gene>
    <name evidence="2" type="ORF">POSPLADRAFT_1044159</name>
</gene>
<dbReference type="GO" id="GO:0006633">
    <property type="term" value="P:fatty acid biosynthetic process"/>
    <property type="evidence" value="ECO:0007669"/>
    <property type="project" value="TreeGrafter"/>
</dbReference>
<dbReference type="PRINTS" id="PR00081">
    <property type="entry name" value="GDHRDH"/>
</dbReference>
<dbReference type="RefSeq" id="XP_024341465.1">
    <property type="nucleotide sequence ID" value="XM_024478477.1"/>
</dbReference>
<dbReference type="InterPro" id="IPR002347">
    <property type="entry name" value="SDR_fam"/>
</dbReference>
<dbReference type="OrthoDB" id="498125at2759"/>
<dbReference type="Proteomes" id="UP000194127">
    <property type="component" value="Unassembled WGS sequence"/>
</dbReference>
<dbReference type="SUPFAM" id="SSF51735">
    <property type="entry name" value="NAD(P)-binding Rossmann-fold domains"/>
    <property type="match status" value="1"/>
</dbReference>
<protein>
    <submittedName>
        <fullName evidence="2">Uncharacterized protein</fullName>
    </submittedName>
</protein>
<evidence type="ECO:0000256" key="1">
    <source>
        <dbReference type="ARBA" id="ARBA00006484"/>
    </source>
</evidence>
<dbReference type="FunFam" id="3.40.50.720:FF:000084">
    <property type="entry name" value="Short-chain dehydrogenase reductase"/>
    <property type="match status" value="1"/>
</dbReference>